<evidence type="ECO:0000256" key="4">
    <source>
        <dbReference type="ARBA" id="ARBA00022679"/>
    </source>
</evidence>
<feature type="transmembrane region" description="Helical" evidence="8">
    <location>
        <begin position="178"/>
        <end position="198"/>
    </location>
</feature>
<sequence length="590" mass="67701">MPPSNKLLRQLVPQSIYLIFAAIFSIFLAVAFFVDAFWKSDTWFSRGDLQMLGPQNPLLQALGIAVWFLVLYGAWRVAKRLDQSQFIRLIIAGLFLGFFGLINLFIYYFPVHAYDDALVIRIVVDDLLRGNFISFFDTMTLENKAKNYLYLFPLQVPFTLYTYAIHNLIGDSYTWTRIINTIWITGSSYVIYQIYLLWQQKRHDFFAALICTTFIPFILLGAWVYNDFPAIFLSCIAIYFFTLWQQQGRKRAIILCLIALAFANLFRPIALLLALSFALIIVLRWIKSGQYKPDQSTSAKVLWQGVEAADSTSSTTRRDNDARKLLLNYLWILFGLFIAIQLPHKLVNGALALGGVPTYSGLSTSAPAPKWMWLNIGYDYKRLGVWSYNEAYSTFVSEAPIDEDAVNTLFKQEIAKKWQEIGLTGTLSHWAKKTYWQWTEGTYQAVYYGIGDPARPDYFAHPTAATQFAHGEHGETFRYTVRRITQLQNWLYLFAATCVVVLAFKRASRDQDAPLDETLLLLAFYTLMVFGMYMLWESKSRYILSSTIPLLLLASYGLPQLFARFEAALKATPEQQTTMIEPIPATETQN</sequence>
<evidence type="ECO:0000313" key="10">
    <source>
        <dbReference type="EMBL" id="XBM01636.1"/>
    </source>
</evidence>
<evidence type="ECO:0000256" key="2">
    <source>
        <dbReference type="ARBA" id="ARBA00022475"/>
    </source>
</evidence>
<dbReference type="GO" id="GO:0009103">
    <property type="term" value="P:lipopolysaccharide biosynthetic process"/>
    <property type="evidence" value="ECO:0007669"/>
    <property type="project" value="UniProtKB-ARBA"/>
</dbReference>
<proteinExistence type="predicted"/>
<evidence type="ECO:0000256" key="6">
    <source>
        <dbReference type="ARBA" id="ARBA00022989"/>
    </source>
</evidence>
<accession>A0AAU7FCZ1</accession>
<feature type="transmembrane region" description="Helical" evidence="8">
    <location>
        <begin position="253"/>
        <end position="286"/>
    </location>
</feature>
<dbReference type="GO" id="GO:0016763">
    <property type="term" value="F:pentosyltransferase activity"/>
    <property type="evidence" value="ECO:0007669"/>
    <property type="project" value="TreeGrafter"/>
</dbReference>
<feature type="transmembrane region" description="Helical" evidence="8">
    <location>
        <begin position="148"/>
        <end position="166"/>
    </location>
</feature>
<dbReference type="InterPro" id="IPR050297">
    <property type="entry name" value="LipidA_mod_glycosyltrf_83"/>
</dbReference>
<dbReference type="PANTHER" id="PTHR33908:SF11">
    <property type="entry name" value="MEMBRANE PROTEIN"/>
    <property type="match status" value="1"/>
</dbReference>
<keyword evidence="7 8" id="KW-0472">Membrane</keyword>
<evidence type="ECO:0000256" key="3">
    <source>
        <dbReference type="ARBA" id="ARBA00022676"/>
    </source>
</evidence>
<feature type="transmembrane region" description="Helical" evidence="8">
    <location>
        <begin position="230"/>
        <end position="246"/>
    </location>
</feature>
<name>A0AAU7FCZ1_9NEIS</name>
<evidence type="ECO:0000256" key="7">
    <source>
        <dbReference type="ARBA" id="ARBA00023136"/>
    </source>
</evidence>
<reference evidence="10" key="1">
    <citation type="submission" date="2024-05" db="EMBL/GenBank/DDBJ databases">
        <authorList>
            <person name="Yang L."/>
            <person name="Pan L."/>
        </authorList>
    </citation>
    <scope>NUCLEOTIDE SEQUENCE</scope>
    <source>
        <strain evidence="10">FCG-7</strain>
    </source>
</reference>
<dbReference type="PANTHER" id="PTHR33908">
    <property type="entry name" value="MANNOSYLTRANSFERASE YKCB-RELATED"/>
    <property type="match status" value="1"/>
</dbReference>
<evidence type="ECO:0000256" key="1">
    <source>
        <dbReference type="ARBA" id="ARBA00004651"/>
    </source>
</evidence>
<dbReference type="AlphaFoldDB" id="A0AAU7FCZ1"/>
<feature type="transmembrane region" description="Helical" evidence="8">
    <location>
        <begin position="16"/>
        <end position="38"/>
    </location>
</feature>
<keyword evidence="3 10" id="KW-0328">Glycosyltransferase</keyword>
<feature type="transmembrane region" description="Helical" evidence="8">
    <location>
        <begin position="543"/>
        <end position="563"/>
    </location>
</feature>
<evidence type="ECO:0000259" key="9">
    <source>
        <dbReference type="Pfam" id="PF13231"/>
    </source>
</evidence>
<dbReference type="InterPro" id="IPR038731">
    <property type="entry name" value="RgtA/B/C-like"/>
</dbReference>
<feature type="transmembrane region" description="Helical" evidence="8">
    <location>
        <begin position="205"/>
        <end position="224"/>
    </location>
</feature>
<keyword evidence="5 8" id="KW-0812">Transmembrane</keyword>
<feature type="transmembrane region" description="Helical" evidence="8">
    <location>
        <begin position="490"/>
        <end position="507"/>
    </location>
</feature>
<dbReference type="Pfam" id="PF13231">
    <property type="entry name" value="PMT_2"/>
    <property type="match status" value="1"/>
</dbReference>
<keyword evidence="2" id="KW-1003">Cell membrane</keyword>
<dbReference type="RefSeq" id="WP_348945912.1">
    <property type="nucleotide sequence ID" value="NZ_CP157355.1"/>
</dbReference>
<feature type="transmembrane region" description="Helical" evidence="8">
    <location>
        <begin position="58"/>
        <end position="75"/>
    </location>
</feature>
<evidence type="ECO:0000256" key="8">
    <source>
        <dbReference type="SAM" id="Phobius"/>
    </source>
</evidence>
<feature type="domain" description="Glycosyltransferase RgtA/B/C/D-like" evidence="9">
    <location>
        <begin position="164"/>
        <end position="286"/>
    </location>
</feature>
<dbReference type="EC" id="2.4.-.-" evidence="10"/>
<feature type="transmembrane region" description="Helical" evidence="8">
    <location>
        <begin position="87"/>
        <end position="106"/>
    </location>
</feature>
<gene>
    <name evidence="10" type="ORF">ABHF33_04975</name>
</gene>
<dbReference type="EMBL" id="CP157355">
    <property type="protein sequence ID" value="XBM01636.1"/>
    <property type="molecule type" value="Genomic_DNA"/>
</dbReference>
<protein>
    <submittedName>
        <fullName evidence="10">Glycosyltransferase family 39 protein</fullName>
        <ecNumber evidence="10">2.4.-.-</ecNumber>
    </submittedName>
</protein>
<dbReference type="GO" id="GO:0005886">
    <property type="term" value="C:plasma membrane"/>
    <property type="evidence" value="ECO:0007669"/>
    <property type="project" value="UniProtKB-SubCell"/>
</dbReference>
<keyword evidence="6 8" id="KW-1133">Transmembrane helix</keyword>
<feature type="transmembrane region" description="Helical" evidence="8">
    <location>
        <begin position="519"/>
        <end position="536"/>
    </location>
</feature>
<comment type="subcellular location">
    <subcellularLocation>
        <location evidence="1">Cell membrane</location>
        <topology evidence="1">Multi-pass membrane protein</topology>
    </subcellularLocation>
</comment>
<evidence type="ECO:0000256" key="5">
    <source>
        <dbReference type="ARBA" id="ARBA00022692"/>
    </source>
</evidence>
<organism evidence="10">
    <name type="scientific">Chitinibacter mangrovi</name>
    <dbReference type="NCBI Taxonomy" id="3153927"/>
    <lineage>
        <taxon>Bacteria</taxon>
        <taxon>Pseudomonadati</taxon>
        <taxon>Pseudomonadota</taxon>
        <taxon>Betaproteobacteria</taxon>
        <taxon>Neisseriales</taxon>
        <taxon>Chitinibacteraceae</taxon>
        <taxon>Chitinibacter</taxon>
    </lineage>
</organism>
<feature type="transmembrane region" description="Helical" evidence="8">
    <location>
        <begin position="325"/>
        <end position="342"/>
    </location>
</feature>
<keyword evidence="4 10" id="KW-0808">Transferase</keyword>
<dbReference type="KEGG" id="cmav:ABHF33_04975"/>